<protein>
    <recommendedName>
        <fullName evidence="2">NET domain-containing protein</fullName>
    </recommendedName>
</protein>
<dbReference type="EMBL" id="MN738933">
    <property type="protein sequence ID" value="QHT32255.1"/>
    <property type="molecule type" value="Genomic_DNA"/>
</dbReference>
<proteinExistence type="predicted"/>
<reference evidence="1" key="1">
    <citation type="journal article" date="2020" name="Nature">
        <title>Giant virus diversity and host interactions through global metagenomics.</title>
        <authorList>
            <person name="Schulz F."/>
            <person name="Roux S."/>
            <person name="Paez-Espino D."/>
            <person name="Jungbluth S."/>
            <person name="Walsh D.A."/>
            <person name="Denef V.J."/>
            <person name="McMahon K.D."/>
            <person name="Konstantinidis K.T."/>
            <person name="Eloe-Fadrosh E.A."/>
            <person name="Kyrpides N.C."/>
            <person name="Woyke T."/>
        </authorList>
    </citation>
    <scope>NUCLEOTIDE SEQUENCE</scope>
    <source>
        <strain evidence="1">GVMAG-M-3300009159-65</strain>
    </source>
</reference>
<dbReference type="AlphaFoldDB" id="A0A6C0EYJ3"/>
<organism evidence="1">
    <name type="scientific">viral metagenome</name>
    <dbReference type="NCBI Taxonomy" id="1070528"/>
    <lineage>
        <taxon>unclassified sequences</taxon>
        <taxon>metagenomes</taxon>
        <taxon>organismal metagenomes</taxon>
    </lineage>
</organism>
<evidence type="ECO:0000313" key="1">
    <source>
        <dbReference type="EMBL" id="QHT32255.1"/>
    </source>
</evidence>
<name>A0A6C0EYJ3_9ZZZZ</name>
<sequence>MSRLEKIVDLIETFSKDDHIKILEIIFNYNKTIISENNNGCFIHIEDLSEDIIEKIEHYIKYVLLKEVDINTIEDTKDKLKNNINIKINSN</sequence>
<accession>A0A6C0EYJ3</accession>
<evidence type="ECO:0008006" key="2">
    <source>
        <dbReference type="Google" id="ProtNLM"/>
    </source>
</evidence>